<gene>
    <name evidence="1" type="ORF">ACFSJH_05055</name>
</gene>
<sequence>MEAIKVIMPTNGFHVLLAKQISKKGTVLTITFDGADEVEAAMQLQAVFLESSE</sequence>
<dbReference type="EMBL" id="JBHUHO010000013">
    <property type="protein sequence ID" value="MFD2115102.1"/>
    <property type="molecule type" value="Genomic_DNA"/>
</dbReference>
<protein>
    <submittedName>
        <fullName evidence="1">Uncharacterized protein</fullName>
    </submittedName>
</protein>
<evidence type="ECO:0000313" key="2">
    <source>
        <dbReference type="Proteomes" id="UP001597362"/>
    </source>
</evidence>
<dbReference type="RefSeq" id="WP_377770128.1">
    <property type="nucleotide sequence ID" value="NZ_JBHUHO010000013.1"/>
</dbReference>
<accession>A0ABW4YHE2</accession>
<organism evidence="1 2">
    <name type="scientific">Paenibacillus yanchengensis</name>
    <dbReference type="NCBI Taxonomy" id="2035833"/>
    <lineage>
        <taxon>Bacteria</taxon>
        <taxon>Bacillati</taxon>
        <taxon>Bacillota</taxon>
        <taxon>Bacilli</taxon>
        <taxon>Bacillales</taxon>
        <taxon>Paenibacillaceae</taxon>
        <taxon>Paenibacillus</taxon>
    </lineage>
</organism>
<comment type="caution">
    <text evidence="1">The sequence shown here is derived from an EMBL/GenBank/DDBJ whole genome shotgun (WGS) entry which is preliminary data.</text>
</comment>
<keyword evidence="2" id="KW-1185">Reference proteome</keyword>
<reference evidence="2" key="1">
    <citation type="journal article" date="2019" name="Int. J. Syst. Evol. Microbiol.">
        <title>The Global Catalogue of Microorganisms (GCM) 10K type strain sequencing project: providing services to taxonomists for standard genome sequencing and annotation.</title>
        <authorList>
            <consortium name="The Broad Institute Genomics Platform"/>
            <consortium name="The Broad Institute Genome Sequencing Center for Infectious Disease"/>
            <person name="Wu L."/>
            <person name="Ma J."/>
        </authorList>
    </citation>
    <scope>NUCLEOTIDE SEQUENCE [LARGE SCALE GENOMIC DNA]</scope>
    <source>
        <strain evidence="2">GH52</strain>
    </source>
</reference>
<evidence type="ECO:0000313" key="1">
    <source>
        <dbReference type="EMBL" id="MFD2115102.1"/>
    </source>
</evidence>
<dbReference type="Proteomes" id="UP001597362">
    <property type="component" value="Unassembled WGS sequence"/>
</dbReference>
<proteinExistence type="predicted"/>
<name>A0ABW4YHE2_9BACL</name>